<feature type="transmembrane region" description="Helical" evidence="1">
    <location>
        <begin position="93"/>
        <end position="111"/>
    </location>
</feature>
<feature type="transmembrane region" description="Helical" evidence="1">
    <location>
        <begin position="167"/>
        <end position="186"/>
    </location>
</feature>
<reference evidence="3 4" key="1">
    <citation type="submission" date="2024-05" db="EMBL/GenBank/DDBJ databases">
        <authorList>
            <person name="Duchaud E."/>
        </authorList>
    </citation>
    <scope>NUCLEOTIDE SEQUENCE [LARGE SCALE GENOMIC DNA]</scope>
    <source>
        <strain evidence="3">Ena-SAMPLE-TAB-13-05-2024-13:56:06:370-140305</strain>
    </source>
</reference>
<evidence type="ECO:0000259" key="2">
    <source>
        <dbReference type="Pfam" id="PF06580"/>
    </source>
</evidence>
<dbReference type="InterPro" id="IPR050640">
    <property type="entry name" value="Bact_2-comp_sensor_kinase"/>
</dbReference>
<dbReference type="InterPro" id="IPR010559">
    <property type="entry name" value="Sig_transdc_His_kin_internal"/>
</dbReference>
<keyword evidence="3" id="KW-0808">Transferase</keyword>
<dbReference type="Proteomes" id="UP001497602">
    <property type="component" value="Unassembled WGS sequence"/>
</dbReference>
<feature type="transmembrane region" description="Helical" evidence="1">
    <location>
        <begin position="40"/>
        <end position="62"/>
    </location>
</feature>
<keyword evidence="3" id="KW-0418">Kinase</keyword>
<comment type="caution">
    <text evidence="3">The sequence shown here is derived from an EMBL/GenBank/DDBJ whole genome shotgun (WGS) entry which is preliminary data.</text>
</comment>
<dbReference type="SUPFAM" id="SSF55874">
    <property type="entry name" value="ATPase domain of HSP90 chaperone/DNA topoisomerase II/histidine kinase"/>
    <property type="match status" value="1"/>
</dbReference>
<keyword evidence="1" id="KW-1133">Transmembrane helix</keyword>
<evidence type="ECO:0000256" key="1">
    <source>
        <dbReference type="SAM" id="Phobius"/>
    </source>
</evidence>
<feature type="transmembrane region" description="Helical" evidence="1">
    <location>
        <begin position="142"/>
        <end position="161"/>
    </location>
</feature>
<name>A0ABM9PHJ5_9FLAO</name>
<keyword evidence="1" id="KW-0472">Membrane</keyword>
<evidence type="ECO:0000313" key="4">
    <source>
        <dbReference type="Proteomes" id="UP001497602"/>
    </source>
</evidence>
<sequence length="418" mass="49255">MLTCVKSKSHRKANMNLGYRLINLGVTSEISETEEKKIKVLNFCCSFGFLTAVFFLIFDLFLNQLDSLKLYSFLFQVVVFIIIYFLQYKECYNIARVIFLGLVFGTLFYNSNIAFKGFYAEYSYIILPLLALFFFDNKRLHYSVLLIAIISFYIPNIYLEIYEEENFGYLNVLFLFMGTFLIVNYFKKQNKKNEFRLKLAYVELEDKRRNELAHLQLKSLKAQMNPHFMFNAMNSIQALILKENKHEAYEYLTKFASLIRENLNMSEKSFVYFEEELSLLKKYLELEKLRFQNNFEYKISGIENITDIKIPSMIIQPFIENAIKHGLLHKTDGVKKVTIEFYQDEVLKCIVIDNGIGIQKSKEINMLNNKEASFSTKAIHDRLGLLKDYYKTDIGFTYEKVKQGTKVIIKIPYVNLDE</sequence>
<dbReference type="PANTHER" id="PTHR34220">
    <property type="entry name" value="SENSOR HISTIDINE KINASE YPDA"/>
    <property type="match status" value="1"/>
</dbReference>
<dbReference type="InterPro" id="IPR036890">
    <property type="entry name" value="HATPase_C_sf"/>
</dbReference>
<feature type="domain" description="Signal transduction histidine kinase internal region" evidence="2">
    <location>
        <begin position="216"/>
        <end position="295"/>
    </location>
</feature>
<proteinExistence type="predicted"/>
<protein>
    <submittedName>
        <fullName evidence="3">Histidine kinase</fullName>
    </submittedName>
</protein>
<dbReference type="PANTHER" id="PTHR34220:SF7">
    <property type="entry name" value="SENSOR HISTIDINE KINASE YPDA"/>
    <property type="match status" value="1"/>
</dbReference>
<keyword evidence="1" id="KW-0812">Transmembrane</keyword>
<dbReference type="Gene3D" id="3.30.565.10">
    <property type="entry name" value="Histidine kinase-like ATPase, C-terminal domain"/>
    <property type="match status" value="1"/>
</dbReference>
<feature type="transmembrane region" description="Helical" evidence="1">
    <location>
        <begin position="68"/>
        <end position="86"/>
    </location>
</feature>
<dbReference type="GO" id="GO:0016301">
    <property type="term" value="F:kinase activity"/>
    <property type="evidence" value="ECO:0007669"/>
    <property type="project" value="UniProtKB-KW"/>
</dbReference>
<organism evidence="3 4">
    <name type="scientific">Tenacibaculum vairaonense</name>
    <dbReference type="NCBI Taxonomy" id="3137860"/>
    <lineage>
        <taxon>Bacteria</taxon>
        <taxon>Pseudomonadati</taxon>
        <taxon>Bacteroidota</taxon>
        <taxon>Flavobacteriia</taxon>
        <taxon>Flavobacteriales</taxon>
        <taxon>Flavobacteriaceae</taxon>
        <taxon>Tenacibaculum</taxon>
    </lineage>
</organism>
<feature type="transmembrane region" description="Helical" evidence="1">
    <location>
        <begin position="117"/>
        <end position="135"/>
    </location>
</feature>
<keyword evidence="4" id="KW-1185">Reference proteome</keyword>
<dbReference type="Pfam" id="PF06580">
    <property type="entry name" value="His_kinase"/>
    <property type="match status" value="1"/>
</dbReference>
<dbReference type="EMBL" id="CAXJRC010000003">
    <property type="protein sequence ID" value="CAL2105079.1"/>
    <property type="molecule type" value="Genomic_DNA"/>
</dbReference>
<evidence type="ECO:0000313" key="3">
    <source>
        <dbReference type="EMBL" id="CAL2105079.1"/>
    </source>
</evidence>
<gene>
    <name evidence="3" type="ORF">T190115A13A_120074</name>
</gene>
<accession>A0ABM9PHJ5</accession>